<keyword evidence="2" id="KW-0964">Secreted</keyword>
<dbReference type="SUPFAM" id="SSF49384">
    <property type="entry name" value="Carbohydrate-binding domain"/>
    <property type="match status" value="1"/>
</dbReference>
<keyword evidence="4" id="KW-0732">Signal</keyword>
<evidence type="ECO:0000256" key="1">
    <source>
        <dbReference type="ARBA" id="ARBA00004613"/>
    </source>
</evidence>
<dbReference type="CDD" id="cd08548">
    <property type="entry name" value="Type_I_cohesin_like"/>
    <property type="match status" value="1"/>
</dbReference>
<gene>
    <name evidence="6" type="primary">scaC</name>
</gene>
<evidence type="ECO:0000313" key="6">
    <source>
        <dbReference type="EMBL" id="AEV59110.1"/>
    </source>
</evidence>
<evidence type="ECO:0000256" key="3">
    <source>
        <dbReference type="ARBA" id="ARBA00022737"/>
    </source>
</evidence>
<dbReference type="AlphaFoldDB" id="G9FEU5"/>
<feature type="domain" description="Cohesin" evidence="5">
    <location>
        <begin position="33"/>
        <end position="162"/>
    </location>
</feature>
<dbReference type="GO" id="GO:0030246">
    <property type="term" value="F:carbohydrate binding"/>
    <property type="evidence" value="ECO:0007669"/>
    <property type="project" value="InterPro"/>
</dbReference>
<comment type="subcellular location">
    <subcellularLocation>
        <location evidence="1">Secreted</location>
    </subcellularLocation>
</comment>
<dbReference type="Gene3D" id="1.10.1330.10">
    <property type="entry name" value="Dockerin domain"/>
    <property type="match status" value="1"/>
</dbReference>
<dbReference type="InterPro" id="IPR036439">
    <property type="entry name" value="Dockerin_dom_sf"/>
</dbReference>
<reference evidence="6" key="1">
    <citation type="journal article" date="2011" name="PLoS ONE">
        <title>Cellulosomics, a Gene-Centric Approach to Investigating the Intraspecific Diversity and Adaptation of Ruminococcus flavefaciens within the Rumen.</title>
        <authorList>
            <person name="Brulc J.M."/>
            <person name="Yeoman C.J."/>
            <person name="Wilson M.K."/>
            <person name="Berg Miller M.E."/>
            <person name="Jeraldo P."/>
            <person name="Jindou S."/>
            <person name="Goldenfeld N."/>
            <person name="Flint H.J."/>
            <person name="Lamed R."/>
            <person name="Borovok I."/>
            <person name="Vodovnik M."/>
            <person name="Nelson K.E."/>
            <person name="Bayer E.A."/>
            <person name="White B.A."/>
        </authorList>
    </citation>
    <scope>NUCLEOTIDE SEQUENCE</scope>
    <source>
        <strain evidence="6">I640F018</strain>
    </source>
</reference>
<dbReference type="Pfam" id="PF00963">
    <property type="entry name" value="Cohesin"/>
    <property type="match status" value="1"/>
</dbReference>
<sequence>MKTKKVVVGAIAATMLSLSVCPIAPAIAAGETVQISVSSAEVKAGEQFTVNVSLADVPSNGIQTLDFAISYDPKIVTIDRKKQERLQIPEQEAQMLQVHLQAQLFFESSIHKDLGEIDLVWTTGLKDSSYWISKDGVFCTITGTVASTAAEGAYTDLKVIPATRNATDEDGAAKNDSIACGYFKDKVKYSYEVKANNGKVSVKPAKIQPTLRGDADCDGQVKMNDAVLIMQSLSNGDRFGEDGTESTHIKALGVANGDVAGDPSSATVKRDKGGDGLSPLDALRIQEYLIHKIEELN</sequence>
<organism evidence="6">
    <name type="scientific">Ruminococcus flavefaciens</name>
    <dbReference type="NCBI Taxonomy" id="1265"/>
    <lineage>
        <taxon>Bacteria</taxon>
        <taxon>Bacillati</taxon>
        <taxon>Bacillota</taxon>
        <taxon>Clostridia</taxon>
        <taxon>Eubacteriales</taxon>
        <taxon>Oscillospiraceae</taxon>
        <taxon>Ruminococcus</taxon>
    </lineage>
</organism>
<keyword evidence="3" id="KW-0677">Repeat</keyword>
<evidence type="ECO:0000256" key="4">
    <source>
        <dbReference type="SAM" id="SignalP"/>
    </source>
</evidence>
<evidence type="ECO:0000259" key="5">
    <source>
        <dbReference type="Pfam" id="PF00963"/>
    </source>
</evidence>
<dbReference type="InterPro" id="IPR008965">
    <property type="entry name" value="CBM2/CBM3_carb-bd_dom_sf"/>
</dbReference>
<protein>
    <submittedName>
        <fullName evidence="6">Scaffoldin C</fullName>
    </submittedName>
</protein>
<name>G9FEU5_RUMFL</name>
<feature type="signal peptide" evidence="4">
    <location>
        <begin position="1"/>
        <end position="28"/>
    </location>
</feature>
<dbReference type="GO" id="GO:0000272">
    <property type="term" value="P:polysaccharide catabolic process"/>
    <property type="evidence" value="ECO:0007669"/>
    <property type="project" value="InterPro"/>
</dbReference>
<dbReference type="InterPro" id="IPR002102">
    <property type="entry name" value="Cohesin_dom"/>
</dbReference>
<dbReference type="EMBL" id="JN109945">
    <property type="protein sequence ID" value="AEV59110.1"/>
    <property type="molecule type" value="Genomic_DNA"/>
</dbReference>
<proteinExistence type="predicted"/>
<dbReference type="GO" id="GO:0005576">
    <property type="term" value="C:extracellular region"/>
    <property type="evidence" value="ECO:0007669"/>
    <property type="project" value="UniProtKB-SubCell"/>
</dbReference>
<dbReference type="Gene3D" id="2.60.40.680">
    <property type="match status" value="1"/>
</dbReference>
<evidence type="ECO:0000256" key="2">
    <source>
        <dbReference type="ARBA" id="ARBA00022525"/>
    </source>
</evidence>
<feature type="chain" id="PRO_5003521552" evidence="4">
    <location>
        <begin position="29"/>
        <end position="297"/>
    </location>
</feature>
<accession>G9FEU5</accession>